<dbReference type="SUPFAM" id="SSF53850">
    <property type="entry name" value="Periplasmic binding protein-like II"/>
    <property type="match status" value="1"/>
</dbReference>
<proteinExistence type="inferred from homology"/>
<reference evidence="5" key="1">
    <citation type="submission" date="2022-06" db="EMBL/GenBank/DDBJ databases">
        <title>Genome public.</title>
        <authorList>
            <person name="Sun Q."/>
        </authorList>
    </citation>
    <scope>NUCLEOTIDE SEQUENCE</scope>
    <source>
        <strain evidence="5">CWNU-1</strain>
    </source>
</reference>
<evidence type="ECO:0000256" key="1">
    <source>
        <dbReference type="ARBA" id="ARBA00004418"/>
    </source>
</evidence>
<accession>A0ABT0UGM1</accession>
<evidence type="ECO:0000313" key="6">
    <source>
        <dbReference type="Proteomes" id="UP001431429"/>
    </source>
</evidence>
<evidence type="ECO:0000256" key="4">
    <source>
        <dbReference type="SAM" id="SignalP"/>
    </source>
</evidence>
<dbReference type="PANTHER" id="PTHR30024">
    <property type="entry name" value="ALIPHATIC SULFONATES-BINDING PROTEIN-RELATED"/>
    <property type="match status" value="1"/>
</dbReference>
<feature type="signal peptide" evidence="4">
    <location>
        <begin position="1"/>
        <end position="21"/>
    </location>
</feature>
<comment type="similarity">
    <text evidence="2">Belongs to the bacterial solute-binding protein SsuA/TauA family.</text>
</comment>
<evidence type="ECO:0000256" key="2">
    <source>
        <dbReference type="ARBA" id="ARBA00010742"/>
    </source>
</evidence>
<dbReference type="EMBL" id="JAMQAW010000003">
    <property type="protein sequence ID" value="MCM2387588.1"/>
    <property type="molecule type" value="Genomic_DNA"/>
</dbReference>
<dbReference type="Proteomes" id="UP001431429">
    <property type="component" value="Unassembled WGS sequence"/>
</dbReference>
<sequence>MNRSRAVSAAGLATLLLGVTACGTGDDDGATQARTGDYCKPLAKTEKVTFGATPSLAFGTPSQAEGGGHYKSAKLEVKTSTFSTGQDVIALVGRGQLDAAMVGFPANIFSAIDQGVDVRIVSSAGQMTAKSPTTVLFVRSDLMKKGTVSKISDLKGLRIGMPGGPGSAAFYVTGQGLEKGGLKLSDVKNVTLAPADMLTALQTKSIDAALVTAPFDSAVEKSGVAQPLDTQGALVGLQTGGIIMGPNLLKKRPEVGCAFLKAHIEAARKELAPGYSKNPKTVDSFVELGKFPRSLVETTPEYAYDDTLTVDKDKLNGMQSLFIEQGSLELKSPLAYGKVVDVPFRDQVVRSLGEAPAKP</sequence>
<gene>
    <name evidence="5" type="ORF">NBG84_04555</name>
</gene>
<dbReference type="RefSeq" id="WP_250917946.1">
    <property type="nucleotide sequence ID" value="NZ_JAMQAW010000003.1"/>
</dbReference>
<protein>
    <submittedName>
        <fullName evidence="5">ABC transporter substrate-binding protein</fullName>
    </submittedName>
</protein>
<evidence type="ECO:0000256" key="3">
    <source>
        <dbReference type="ARBA" id="ARBA00022729"/>
    </source>
</evidence>
<name>A0ABT0UGM1_9ACTN</name>
<keyword evidence="3 4" id="KW-0732">Signal</keyword>
<evidence type="ECO:0000313" key="5">
    <source>
        <dbReference type="EMBL" id="MCM2387588.1"/>
    </source>
</evidence>
<keyword evidence="6" id="KW-1185">Reference proteome</keyword>
<comment type="caution">
    <text evidence="5">The sequence shown here is derived from an EMBL/GenBank/DDBJ whole genome shotgun (WGS) entry which is preliminary data.</text>
</comment>
<dbReference type="PANTHER" id="PTHR30024:SF47">
    <property type="entry name" value="TAURINE-BINDING PERIPLASMIC PROTEIN"/>
    <property type="match status" value="1"/>
</dbReference>
<dbReference type="Pfam" id="PF13379">
    <property type="entry name" value="NMT1_2"/>
    <property type="match status" value="1"/>
</dbReference>
<comment type="subcellular location">
    <subcellularLocation>
        <location evidence="1">Periplasm</location>
    </subcellularLocation>
</comment>
<dbReference type="PROSITE" id="PS51257">
    <property type="entry name" value="PROKAR_LIPOPROTEIN"/>
    <property type="match status" value="1"/>
</dbReference>
<feature type="chain" id="PRO_5045051876" evidence="4">
    <location>
        <begin position="22"/>
        <end position="359"/>
    </location>
</feature>
<dbReference type="Gene3D" id="3.40.190.10">
    <property type="entry name" value="Periplasmic binding protein-like II"/>
    <property type="match status" value="2"/>
</dbReference>
<organism evidence="5 6">
    <name type="scientific">Streptomyces albipurpureus</name>
    <dbReference type="NCBI Taxonomy" id="2897419"/>
    <lineage>
        <taxon>Bacteria</taxon>
        <taxon>Bacillati</taxon>
        <taxon>Actinomycetota</taxon>
        <taxon>Actinomycetes</taxon>
        <taxon>Kitasatosporales</taxon>
        <taxon>Streptomycetaceae</taxon>
        <taxon>Streptomyces</taxon>
    </lineage>
</organism>